<keyword evidence="4 6" id="KW-0472">Membrane</keyword>
<keyword evidence="8" id="KW-1185">Reference proteome</keyword>
<evidence type="ECO:0000256" key="2">
    <source>
        <dbReference type="ARBA" id="ARBA00022692"/>
    </source>
</evidence>
<evidence type="ECO:0000313" key="7">
    <source>
        <dbReference type="EMBL" id="PCH36915.1"/>
    </source>
</evidence>
<dbReference type="GO" id="GO:0005789">
    <property type="term" value="C:endoplasmic reticulum membrane"/>
    <property type="evidence" value="ECO:0007669"/>
    <property type="project" value="InterPro"/>
</dbReference>
<evidence type="ECO:0000256" key="3">
    <source>
        <dbReference type="ARBA" id="ARBA00022989"/>
    </source>
</evidence>
<dbReference type="OrthoDB" id="284718at2759"/>
<keyword evidence="2 6" id="KW-0812">Transmembrane</keyword>
<proteinExistence type="predicted"/>
<sequence>MSTLDDPRDPKGEVPMTFPDTWQNDSADGFSATVMFVNGLIMVTRNRPPRSYLAWPALLMSFNSMINQHPLRTKDGGQSPFTTILLAISALITSYLPLVLLGPKKQLAQTPLPVASP</sequence>
<accession>A0A2H3J5G4</accession>
<gene>
    <name evidence="7" type="ORF">WOLCODRAFT_157605</name>
</gene>
<comment type="subcellular location">
    <subcellularLocation>
        <location evidence="1">Membrane</location>
    </subcellularLocation>
</comment>
<keyword evidence="3 6" id="KW-1133">Transmembrane helix</keyword>
<dbReference type="Pfam" id="PF03669">
    <property type="entry name" value="ASTER"/>
    <property type="match status" value="1"/>
</dbReference>
<evidence type="ECO:0000256" key="6">
    <source>
        <dbReference type="SAM" id="Phobius"/>
    </source>
</evidence>
<reference evidence="7 8" key="1">
    <citation type="journal article" date="2012" name="Science">
        <title>The Paleozoic origin of enzymatic lignin decomposition reconstructed from 31 fungal genomes.</title>
        <authorList>
            <person name="Floudas D."/>
            <person name="Binder M."/>
            <person name="Riley R."/>
            <person name="Barry K."/>
            <person name="Blanchette R.A."/>
            <person name="Henrissat B."/>
            <person name="Martinez A.T."/>
            <person name="Otillar R."/>
            <person name="Spatafora J.W."/>
            <person name="Yadav J.S."/>
            <person name="Aerts A."/>
            <person name="Benoit I."/>
            <person name="Boyd A."/>
            <person name="Carlson A."/>
            <person name="Copeland A."/>
            <person name="Coutinho P.M."/>
            <person name="de Vries R.P."/>
            <person name="Ferreira P."/>
            <person name="Findley K."/>
            <person name="Foster B."/>
            <person name="Gaskell J."/>
            <person name="Glotzer D."/>
            <person name="Gorecki P."/>
            <person name="Heitman J."/>
            <person name="Hesse C."/>
            <person name="Hori C."/>
            <person name="Igarashi K."/>
            <person name="Jurgens J.A."/>
            <person name="Kallen N."/>
            <person name="Kersten P."/>
            <person name="Kohler A."/>
            <person name="Kuees U."/>
            <person name="Kumar T.K.A."/>
            <person name="Kuo A."/>
            <person name="LaButti K."/>
            <person name="Larrondo L.F."/>
            <person name="Lindquist E."/>
            <person name="Ling A."/>
            <person name="Lombard V."/>
            <person name="Lucas S."/>
            <person name="Lundell T."/>
            <person name="Martin R."/>
            <person name="McLaughlin D.J."/>
            <person name="Morgenstern I."/>
            <person name="Morin E."/>
            <person name="Murat C."/>
            <person name="Nagy L.G."/>
            <person name="Nolan M."/>
            <person name="Ohm R.A."/>
            <person name="Patyshakuliyeva A."/>
            <person name="Rokas A."/>
            <person name="Ruiz-Duenas F.J."/>
            <person name="Sabat G."/>
            <person name="Salamov A."/>
            <person name="Samejima M."/>
            <person name="Schmutz J."/>
            <person name="Slot J.C."/>
            <person name="St John F."/>
            <person name="Stenlid J."/>
            <person name="Sun H."/>
            <person name="Sun S."/>
            <person name="Syed K."/>
            <person name="Tsang A."/>
            <person name="Wiebenga A."/>
            <person name="Young D."/>
            <person name="Pisabarro A."/>
            <person name="Eastwood D.C."/>
            <person name="Martin F."/>
            <person name="Cullen D."/>
            <person name="Grigoriev I.V."/>
            <person name="Hibbett D.S."/>
        </authorList>
    </citation>
    <scope>NUCLEOTIDE SEQUENCE [LARGE SCALE GENOMIC DNA]</scope>
    <source>
        <strain evidence="7 8">MD-104</strain>
    </source>
</reference>
<dbReference type="STRING" id="742152.A0A2H3J5G4"/>
<dbReference type="AlphaFoldDB" id="A0A2H3J5G4"/>
<organism evidence="7 8">
    <name type="scientific">Wolfiporia cocos (strain MD-104)</name>
    <name type="common">Brown rot fungus</name>
    <dbReference type="NCBI Taxonomy" id="742152"/>
    <lineage>
        <taxon>Eukaryota</taxon>
        <taxon>Fungi</taxon>
        <taxon>Dikarya</taxon>
        <taxon>Basidiomycota</taxon>
        <taxon>Agaricomycotina</taxon>
        <taxon>Agaricomycetes</taxon>
        <taxon>Polyporales</taxon>
        <taxon>Phaeolaceae</taxon>
        <taxon>Wolfiporia</taxon>
    </lineage>
</organism>
<evidence type="ECO:0000313" key="8">
    <source>
        <dbReference type="Proteomes" id="UP000218811"/>
    </source>
</evidence>
<feature type="compositionally biased region" description="Basic and acidic residues" evidence="5">
    <location>
        <begin position="1"/>
        <end position="12"/>
    </location>
</feature>
<evidence type="ECO:0000256" key="1">
    <source>
        <dbReference type="ARBA" id="ARBA00004370"/>
    </source>
</evidence>
<dbReference type="Proteomes" id="UP000218811">
    <property type="component" value="Unassembled WGS sequence"/>
</dbReference>
<dbReference type="InterPro" id="IPR005351">
    <property type="entry name" value="ASTER"/>
</dbReference>
<name>A0A2H3J5G4_WOLCO</name>
<feature type="transmembrane region" description="Helical" evidence="6">
    <location>
        <begin position="81"/>
        <end position="101"/>
    </location>
</feature>
<dbReference type="OMA" id="LIMVTRN"/>
<evidence type="ECO:0000256" key="5">
    <source>
        <dbReference type="SAM" id="MobiDB-lite"/>
    </source>
</evidence>
<protein>
    <submittedName>
        <fullName evidence="7">Uncharacterized protein</fullName>
    </submittedName>
</protein>
<dbReference type="EMBL" id="KB467898">
    <property type="protein sequence ID" value="PCH36915.1"/>
    <property type="molecule type" value="Genomic_DNA"/>
</dbReference>
<dbReference type="GO" id="GO:0044183">
    <property type="term" value="F:protein folding chaperone"/>
    <property type="evidence" value="ECO:0007669"/>
    <property type="project" value="InterPro"/>
</dbReference>
<dbReference type="GO" id="GO:0045048">
    <property type="term" value="P:protein insertion into ER membrane"/>
    <property type="evidence" value="ECO:0007669"/>
    <property type="project" value="InterPro"/>
</dbReference>
<feature type="region of interest" description="Disordered" evidence="5">
    <location>
        <begin position="1"/>
        <end position="22"/>
    </location>
</feature>
<evidence type="ECO:0000256" key="4">
    <source>
        <dbReference type="ARBA" id="ARBA00023136"/>
    </source>
</evidence>